<dbReference type="Proteomes" id="UP000233332">
    <property type="component" value="Unassembled WGS sequence"/>
</dbReference>
<proteinExistence type="predicted"/>
<keyword evidence="1" id="KW-1133">Transmembrane helix</keyword>
<organism evidence="2 3">
    <name type="scientific">Thalassospira lohafexi</name>
    <dbReference type="NCBI Taxonomy" id="744227"/>
    <lineage>
        <taxon>Bacteria</taxon>
        <taxon>Pseudomonadati</taxon>
        <taxon>Pseudomonadota</taxon>
        <taxon>Alphaproteobacteria</taxon>
        <taxon>Rhodospirillales</taxon>
        <taxon>Thalassospiraceae</taxon>
        <taxon>Thalassospira</taxon>
    </lineage>
</organism>
<dbReference type="RefSeq" id="WP_101302679.1">
    <property type="nucleotide sequence ID" value="NZ_NXGX01000005.1"/>
</dbReference>
<protein>
    <submittedName>
        <fullName evidence="2">Uncharacterized protein</fullName>
    </submittedName>
</protein>
<name>A0A2N3L496_9PROT</name>
<keyword evidence="1" id="KW-0812">Transmembrane</keyword>
<feature type="transmembrane region" description="Helical" evidence="1">
    <location>
        <begin position="91"/>
        <end position="113"/>
    </location>
</feature>
<dbReference type="AlphaFoldDB" id="A0A2N3L496"/>
<evidence type="ECO:0000313" key="3">
    <source>
        <dbReference type="Proteomes" id="UP000233332"/>
    </source>
</evidence>
<keyword evidence="3" id="KW-1185">Reference proteome</keyword>
<accession>A0A2N3L496</accession>
<evidence type="ECO:0000256" key="1">
    <source>
        <dbReference type="SAM" id="Phobius"/>
    </source>
</evidence>
<feature type="transmembrane region" description="Helical" evidence="1">
    <location>
        <begin position="28"/>
        <end position="46"/>
    </location>
</feature>
<gene>
    <name evidence="2" type="ORF">COO92_12785</name>
</gene>
<sequence length="246" mass="26664">MGLFDWPAPAFTTLDDLMGDAIGPFGRVLIWGLLCAVVSMVLYRVLSPQTRIKQIKADVKTAQKAMTDDDGEDFAHGMRLARAQLGHSFKLVGFVIGPAVLASMPALAMIVWLDGQYGYRCPAPDQTVTISVEPQGTPIEQVGINSDAQDSSCPTVQIPGTLDGQTHVIAPAAAIPVMHQKVWWNHLIGNPAGYLPDDTPVTQLRFDLPAQEIIAFGPGWARGWELTFFVALLLASLGIKKGFRIE</sequence>
<evidence type="ECO:0000313" key="2">
    <source>
        <dbReference type="EMBL" id="PKR57652.1"/>
    </source>
</evidence>
<reference evidence="2 3" key="1">
    <citation type="submission" date="2017-09" db="EMBL/GenBank/DDBJ databases">
        <title>Biodiversity and function of Thalassospira species in the particle-attached aromatic-hydrocarbon-degrading consortia from the surface seawater of the China South Sea.</title>
        <authorList>
            <person name="Dong C."/>
            <person name="Lai Q."/>
            <person name="Shao Z."/>
        </authorList>
    </citation>
    <scope>NUCLEOTIDE SEQUENCE [LARGE SCALE GENOMIC DNA]</scope>
    <source>
        <strain evidence="2 3">139Z-12</strain>
    </source>
</reference>
<dbReference type="EMBL" id="NXGX01000005">
    <property type="protein sequence ID" value="PKR57652.1"/>
    <property type="molecule type" value="Genomic_DNA"/>
</dbReference>
<comment type="caution">
    <text evidence="2">The sequence shown here is derived from an EMBL/GenBank/DDBJ whole genome shotgun (WGS) entry which is preliminary data.</text>
</comment>
<keyword evidence="1" id="KW-0472">Membrane</keyword>